<dbReference type="InterPro" id="IPR005495">
    <property type="entry name" value="LptG/LptF_permease"/>
</dbReference>
<evidence type="ECO:0000256" key="2">
    <source>
        <dbReference type="ARBA" id="ARBA00022475"/>
    </source>
</evidence>
<dbReference type="Pfam" id="PF03739">
    <property type="entry name" value="LptF_LptG"/>
    <property type="match status" value="1"/>
</dbReference>
<evidence type="ECO:0000256" key="5">
    <source>
        <dbReference type="ARBA" id="ARBA00023136"/>
    </source>
</evidence>
<feature type="transmembrane region" description="Helical" evidence="6">
    <location>
        <begin position="338"/>
        <end position="361"/>
    </location>
</feature>
<dbReference type="Proteomes" id="UP000465810">
    <property type="component" value="Unassembled WGS sequence"/>
</dbReference>
<feature type="transmembrane region" description="Helical" evidence="6">
    <location>
        <begin position="309"/>
        <end position="326"/>
    </location>
</feature>
<evidence type="ECO:0000256" key="1">
    <source>
        <dbReference type="ARBA" id="ARBA00004651"/>
    </source>
</evidence>
<feature type="transmembrane region" description="Helical" evidence="6">
    <location>
        <begin position="68"/>
        <end position="86"/>
    </location>
</feature>
<reference evidence="7 8" key="1">
    <citation type="submission" date="2019-12" db="EMBL/GenBank/DDBJ databases">
        <authorList>
            <person name="Feng G."/>
            <person name="Zhu H."/>
        </authorList>
    </citation>
    <scope>NUCLEOTIDE SEQUENCE [LARGE SCALE GENOMIC DNA]</scope>
    <source>
        <strain evidence="7 8">FGD1</strain>
    </source>
</reference>
<feature type="transmembrane region" description="Helical" evidence="6">
    <location>
        <begin position="12"/>
        <end position="37"/>
    </location>
</feature>
<dbReference type="PANTHER" id="PTHR33529">
    <property type="entry name" value="SLR0882 PROTEIN-RELATED"/>
    <property type="match status" value="1"/>
</dbReference>
<keyword evidence="3 6" id="KW-0812">Transmembrane</keyword>
<comment type="caution">
    <text evidence="7">The sequence shown here is derived from an EMBL/GenBank/DDBJ whole genome shotgun (WGS) entry which is preliminary data.</text>
</comment>
<feature type="transmembrane region" description="Helical" evidence="6">
    <location>
        <begin position="107"/>
        <end position="125"/>
    </location>
</feature>
<dbReference type="NCBIfam" id="TIGR04408">
    <property type="entry name" value="LptG_lptG"/>
    <property type="match status" value="1"/>
</dbReference>
<keyword evidence="8" id="KW-1185">Reference proteome</keyword>
<evidence type="ECO:0000256" key="3">
    <source>
        <dbReference type="ARBA" id="ARBA00022692"/>
    </source>
</evidence>
<keyword evidence="2" id="KW-1003">Cell membrane</keyword>
<dbReference type="InterPro" id="IPR030923">
    <property type="entry name" value="LptG"/>
</dbReference>
<evidence type="ECO:0000256" key="4">
    <source>
        <dbReference type="ARBA" id="ARBA00022989"/>
    </source>
</evidence>
<dbReference type="GO" id="GO:0043190">
    <property type="term" value="C:ATP-binding cassette (ABC) transporter complex"/>
    <property type="evidence" value="ECO:0007669"/>
    <property type="project" value="InterPro"/>
</dbReference>
<name>A0A7X4K7W9_9SPHN</name>
<keyword evidence="5 6" id="KW-0472">Membrane</keyword>
<evidence type="ECO:0000256" key="6">
    <source>
        <dbReference type="SAM" id="Phobius"/>
    </source>
</evidence>
<dbReference type="AlphaFoldDB" id="A0A7X4K7W9"/>
<proteinExistence type="predicted"/>
<evidence type="ECO:0000313" key="8">
    <source>
        <dbReference type="Proteomes" id="UP000465810"/>
    </source>
</evidence>
<dbReference type="RefSeq" id="WP_160986404.1">
    <property type="nucleotide sequence ID" value="NZ_WVTD01000009.1"/>
</dbReference>
<protein>
    <submittedName>
        <fullName evidence="7">LPS export ABC transporter permease LptG</fullName>
    </submittedName>
</protein>
<dbReference type="PANTHER" id="PTHR33529:SF2">
    <property type="entry name" value="LIPOPOLYSACCHARIDE EXPORT SYSTEM PERMEASE PROTEIN LPTG"/>
    <property type="match status" value="1"/>
</dbReference>
<keyword evidence="4 6" id="KW-1133">Transmembrane helix</keyword>
<evidence type="ECO:0000313" key="7">
    <source>
        <dbReference type="EMBL" id="MYL98664.1"/>
    </source>
</evidence>
<dbReference type="GO" id="GO:0055085">
    <property type="term" value="P:transmembrane transport"/>
    <property type="evidence" value="ECO:0007669"/>
    <property type="project" value="InterPro"/>
</dbReference>
<sequence length="365" mass="39423">MQMEFFPSRTLTLYLARLFVTRILAVLIMLVLVLQVLDLLGESGDILAHPGNGQMQLLYYVSLRVPQLVARFLPYSVLLATIITLATLNQNSEVISMKAAGLSAHQVLAPLIMTALVISGLSLAFNERVVTRATSTLAAWEAVDYGPVPEATAAKANLYLADGRDLLLAQSLTGEGDRMVLNGVTFYRRDANDMIVEQLRADRATYLNPGWKMDRPVKFDVAAARTTQLASATIAPGITPAKIYLSKVDADAEDIFTLSRSIAAVREAGQRTSELDAAWWHKLSGPLSSALMPLLGAVAAFGLARSGALLIRAVIGMALGFAYFVFDNAALAMGNFGGYPPFIAAWAPFLLFALIGETVLIRTEE</sequence>
<organism evidence="7 8">
    <name type="scientific">Novosphingobium silvae</name>
    <dbReference type="NCBI Taxonomy" id="2692619"/>
    <lineage>
        <taxon>Bacteria</taxon>
        <taxon>Pseudomonadati</taxon>
        <taxon>Pseudomonadota</taxon>
        <taxon>Alphaproteobacteria</taxon>
        <taxon>Sphingomonadales</taxon>
        <taxon>Sphingomonadaceae</taxon>
        <taxon>Novosphingobium</taxon>
    </lineage>
</organism>
<comment type="subcellular location">
    <subcellularLocation>
        <location evidence="1">Cell membrane</location>
        <topology evidence="1">Multi-pass membrane protein</topology>
    </subcellularLocation>
</comment>
<dbReference type="GO" id="GO:0015920">
    <property type="term" value="P:lipopolysaccharide transport"/>
    <property type="evidence" value="ECO:0007669"/>
    <property type="project" value="TreeGrafter"/>
</dbReference>
<gene>
    <name evidence="7" type="primary">lptG</name>
    <name evidence="7" type="ORF">GR702_12910</name>
</gene>
<accession>A0A7X4K7W9</accession>
<dbReference type="EMBL" id="WVTD01000009">
    <property type="protein sequence ID" value="MYL98664.1"/>
    <property type="molecule type" value="Genomic_DNA"/>
</dbReference>